<keyword evidence="7" id="KW-0175">Coiled coil</keyword>
<evidence type="ECO:0000259" key="9">
    <source>
        <dbReference type="PROSITE" id="PS50885"/>
    </source>
</evidence>
<evidence type="ECO:0000256" key="1">
    <source>
        <dbReference type="ARBA" id="ARBA00004651"/>
    </source>
</evidence>
<dbReference type="PANTHER" id="PTHR34220:SF7">
    <property type="entry name" value="SENSOR HISTIDINE KINASE YPDA"/>
    <property type="match status" value="1"/>
</dbReference>
<feature type="transmembrane region" description="Helical" evidence="8">
    <location>
        <begin position="272"/>
        <end position="290"/>
    </location>
</feature>
<feature type="domain" description="HAMP" evidence="9">
    <location>
        <begin position="291"/>
        <end position="343"/>
    </location>
</feature>
<feature type="coiled-coil region" evidence="7">
    <location>
        <begin position="331"/>
        <end position="370"/>
    </location>
</feature>
<gene>
    <name evidence="10" type="ORF">J2T15_002228</name>
</gene>
<keyword evidence="3" id="KW-0597">Phosphoprotein</keyword>
<evidence type="ECO:0000313" key="11">
    <source>
        <dbReference type="Proteomes" id="UP001229346"/>
    </source>
</evidence>
<dbReference type="EC" id="2.7.13.3" evidence="10"/>
<evidence type="ECO:0000256" key="4">
    <source>
        <dbReference type="ARBA" id="ARBA00022679"/>
    </source>
</evidence>
<evidence type="ECO:0000256" key="2">
    <source>
        <dbReference type="ARBA" id="ARBA00022475"/>
    </source>
</evidence>
<accession>A0ABT9U1A9</accession>
<dbReference type="InterPro" id="IPR003594">
    <property type="entry name" value="HATPase_dom"/>
</dbReference>
<evidence type="ECO:0000256" key="3">
    <source>
        <dbReference type="ARBA" id="ARBA00022553"/>
    </source>
</evidence>
<keyword evidence="2" id="KW-1003">Cell membrane</keyword>
<dbReference type="InterPro" id="IPR003660">
    <property type="entry name" value="HAMP_dom"/>
</dbReference>
<evidence type="ECO:0000256" key="7">
    <source>
        <dbReference type="SAM" id="Coils"/>
    </source>
</evidence>
<comment type="subcellular location">
    <subcellularLocation>
        <location evidence="1">Cell membrane</location>
        <topology evidence="1">Multi-pass membrane protein</topology>
    </subcellularLocation>
</comment>
<keyword evidence="6 8" id="KW-0472">Membrane</keyword>
<keyword evidence="8" id="KW-0812">Transmembrane</keyword>
<name>A0ABT9U1A9_PAEHA</name>
<evidence type="ECO:0000256" key="6">
    <source>
        <dbReference type="ARBA" id="ARBA00023136"/>
    </source>
</evidence>
<dbReference type="GO" id="GO:0004673">
    <property type="term" value="F:protein histidine kinase activity"/>
    <property type="evidence" value="ECO:0007669"/>
    <property type="project" value="UniProtKB-EC"/>
</dbReference>
<dbReference type="InterPro" id="IPR050640">
    <property type="entry name" value="Bact_2-comp_sensor_kinase"/>
</dbReference>
<dbReference type="Gene3D" id="3.30.565.10">
    <property type="entry name" value="Histidine kinase-like ATPase, C-terminal domain"/>
    <property type="match status" value="1"/>
</dbReference>
<dbReference type="RefSeq" id="WP_307203714.1">
    <property type="nucleotide sequence ID" value="NZ_JAUSSU010000004.1"/>
</dbReference>
<protein>
    <submittedName>
        <fullName evidence="10">Two-component system sensor histidine kinase YesM</fullName>
        <ecNumber evidence="10">2.7.13.3</ecNumber>
    </submittedName>
</protein>
<organism evidence="10 11">
    <name type="scientific">Paenibacillus harenae</name>
    <dbReference type="NCBI Taxonomy" id="306543"/>
    <lineage>
        <taxon>Bacteria</taxon>
        <taxon>Bacillati</taxon>
        <taxon>Bacillota</taxon>
        <taxon>Bacilli</taxon>
        <taxon>Bacillales</taxon>
        <taxon>Paenibacillaceae</taxon>
        <taxon>Paenibacillus</taxon>
    </lineage>
</organism>
<evidence type="ECO:0000256" key="8">
    <source>
        <dbReference type="SAM" id="Phobius"/>
    </source>
</evidence>
<dbReference type="Gene3D" id="6.10.340.10">
    <property type="match status" value="1"/>
</dbReference>
<dbReference type="PANTHER" id="PTHR34220">
    <property type="entry name" value="SENSOR HISTIDINE KINASE YPDA"/>
    <property type="match status" value="1"/>
</dbReference>
<keyword evidence="4 10" id="KW-0808">Transferase</keyword>
<sequence>MFGHFRKISLIKQIVYLILIMLIILLISFIVSNSIAKSTVELKVTESATKIMLQVEETITSFYKDMDGISYSLLYSPTIQSYLGTNEILSRILMNNDIASQFSSTLALKENIRGIQIYDNESKMIASEGRSIEPLAVSRVSDIRYSGIMRNASGGLYYTIAVPIYNLQNNYVLKDYRGMSLFIMDVSNFDTILNKSKITPNAKLMLLDNANKIISSTNVESVITDFDTEAWRKDSRYIVQEITLSYTGWKIVSVIPKDELLQDLDTVKQLNVATYVIIFSIFCLFLLIFYGRILKPVKSLLDFVKSYAKSGGRRRFNIVYHNEIGVLADNLNKMLDDIDMLSSDVQIAQKQMYEAEIVKKQMEIAAYRNQINPHFLYNTLECIRAMAFYYKADDIADISASLSNMFRYSVKGDNIVTVQDEIAHLKEYAAIIDFRFRGKIQVVIQADETLLAEQTLKMLLQPIVENAVFHGLERKIDPGKVTVIISRTSGNRIRLSISDNGLGMNVDKLKELKACLHQFEEPGFMMNTGDKGIGLANIYRRMKLFYGDQADMEIESDLNTGTTVSIAFLADKLLLETGDAAHA</sequence>
<comment type="caution">
    <text evidence="10">The sequence shown here is derived from an EMBL/GenBank/DDBJ whole genome shotgun (WGS) entry which is preliminary data.</text>
</comment>
<dbReference type="Pfam" id="PF02518">
    <property type="entry name" value="HATPase_c"/>
    <property type="match status" value="1"/>
</dbReference>
<dbReference type="InterPro" id="IPR036890">
    <property type="entry name" value="HATPase_C_sf"/>
</dbReference>
<dbReference type="InterPro" id="IPR010559">
    <property type="entry name" value="Sig_transdc_His_kin_internal"/>
</dbReference>
<reference evidence="10 11" key="1">
    <citation type="submission" date="2023-07" db="EMBL/GenBank/DDBJ databases">
        <title>Sorghum-associated microbial communities from plants grown in Nebraska, USA.</title>
        <authorList>
            <person name="Schachtman D."/>
        </authorList>
    </citation>
    <scope>NUCLEOTIDE SEQUENCE [LARGE SCALE GENOMIC DNA]</scope>
    <source>
        <strain evidence="10 11">CC482</strain>
    </source>
</reference>
<keyword evidence="11" id="KW-1185">Reference proteome</keyword>
<keyword evidence="5 10" id="KW-0418">Kinase</keyword>
<evidence type="ECO:0000313" key="10">
    <source>
        <dbReference type="EMBL" id="MDQ0112793.1"/>
    </source>
</evidence>
<dbReference type="Pfam" id="PF06580">
    <property type="entry name" value="His_kinase"/>
    <property type="match status" value="1"/>
</dbReference>
<evidence type="ECO:0000256" key="5">
    <source>
        <dbReference type="ARBA" id="ARBA00022777"/>
    </source>
</evidence>
<feature type="transmembrane region" description="Helical" evidence="8">
    <location>
        <begin position="14"/>
        <end position="36"/>
    </location>
</feature>
<proteinExistence type="predicted"/>
<dbReference type="SUPFAM" id="SSF55874">
    <property type="entry name" value="ATPase domain of HSP90 chaperone/DNA topoisomerase II/histidine kinase"/>
    <property type="match status" value="1"/>
</dbReference>
<dbReference type="PROSITE" id="PS50885">
    <property type="entry name" value="HAMP"/>
    <property type="match status" value="1"/>
</dbReference>
<keyword evidence="8" id="KW-1133">Transmembrane helix</keyword>
<dbReference type="Proteomes" id="UP001229346">
    <property type="component" value="Unassembled WGS sequence"/>
</dbReference>
<dbReference type="EMBL" id="JAUSSU010000004">
    <property type="protein sequence ID" value="MDQ0112793.1"/>
    <property type="molecule type" value="Genomic_DNA"/>
</dbReference>
<dbReference type="SMART" id="SM00387">
    <property type="entry name" value="HATPase_c"/>
    <property type="match status" value="1"/>
</dbReference>